<name>A0ABQ8UJM4_9EUKA</name>
<organism evidence="2 3">
    <name type="scientific">Paratrimastix pyriformis</name>
    <dbReference type="NCBI Taxonomy" id="342808"/>
    <lineage>
        <taxon>Eukaryota</taxon>
        <taxon>Metamonada</taxon>
        <taxon>Preaxostyla</taxon>
        <taxon>Paratrimastigidae</taxon>
        <taxon>Paratrimastix</taxon>
    </lineage>
</organism>
<proteinExistence type="predicted"/>
<feature type="compositionally biased region" description="Polar residues" evidence="1">
    <location>
        <begin position="220"/>
        <end position="232"/>
    </location>
</feature>
<evidence type="ECO:0000313" key="3">
    <source>
        <dbReference type="Proteomes" id="UP001141327"/>
    </source>
</evidence>
<evidence type="ECO:0000256" key="1">
    <source>
        <dbReference type="SAM" id="MobiDB-lite"/>
    </source>
</evidence>
<feature type="region of interest" description="Disordered" evidence="1">
    <location>
        <begin position="220"/>
        <end position="246"/>
    </location>
</feature>
<comment type="caution">
    <text evidence="2">The sequence shown here is derived from an EMBL/GenBank/DDBJ whole genome shotgun (WGS) entry which is preliminary data.</text>
</comment>
<dbReference type="Proteomes" id="UP001141327">
    <property type="component" value="Unassembled WGS sequence"/>
</dbReference>
<accession>A0ABQ8UJM4</accession>
<protein>
    <submittedName>
        <fullName evidence="2">Uncharacterized protein</fullName>
    </submittedName>
</protein>
<sequence>MFRALFFIEFDTDIGPVMRAQFPANSVGKERFSLLADELIFSPATDGESPLQLCTLLMGSLVFLFFPILLRDESRYPRGVYRCSLVAAYDKACADRMLAAHKRRLNKVAPAGHRSRYLPRFVDAIYKLASTLLTLETETGALTATSPYAVSLPALRRLPHAAPTTDPLSDFLGSVYSSCLQAEALPPPHHRLMWHACCIPFPAAWPAGYFSLEFVTPSTRPSHGATTTSTKSRGLPPAPSSTPLRGATTTLPALDQIPYILAGPPVPAPAAKCPAALCCPGERDADLPPEARALLTRFDDARLDMATELLWPWIDGATTIGEIFMTLRKLRMMATVKQALRAGITPGIVPQYAPPLVDVVTPGQVQAAVKELVGLGLVGLRAAPQVK</sequence>
<reference evidence="2" key="1">
    <citation type="journal article" date="2022" name="bioRxiv">
        <title>Genomics of Preaxostyla Flagellates Illuminates Evolutionary Transitions and the Path Towards Mitochondrial Loss.</title>
        <authorList>
            <person name="Novak L.V.F."/>
            <person name="Treitli S.C."/>
            <person name="Pyrih J."/>
            <person name="Halakuc P."/>
            <person name="Pipaliya S.V."/>
            <person name="Vacek V."/>
            <person name="Brzon O."/>
            <person name="Soukal P."/>
            <person name="Eme L."/>
            <person name="Dacks J.B."/>
            <person name="Karnkowska A."/>
            <person name="Elias M."/>
            <person name="Hampl V."/>
        </authorList>
    </citation>
    <scope>NUCLEOTIDE SEQUENCE</scope>
    <source>
        <strain evidence="2">RCP-MX</strain>
    </source>
</reference>
<keyword evidence="3" id="KW-1185">Reference proteome</keyword>
<dbReference type="EMBL" id="JAPMOS010000023">
    <property type="protein sequence ID" value="KAJ4459008.1"/>
    <property type="molecule type" value="Genomic_DNA"/>
</dbReference>
<evidence type="ECO:0000313" key="2">
    <source>
        <dbReference type="EMBL" id="KAJ4459008.1"/>
    </source>
</evidence>
<gene>
    <name evidence="2" type="ORF">PAPYR_5059</name>
</gene>